<keyword evidence="15" id="KW-0539">Nucleus</keyword>
<dbReference type="Pfam" id="PF14604">
    <property type="entry name" value="SH3_9"/>
    <property type="match status" value="1"/>
</dbReference>
<evidence type="ECO:0000256" key="10">
    <source>
        <dbReference type="ARBA" id="ARBA00022753"/>
    </source>
</evidence>
<evidence type="ECO:0000256" key="19">
    <source>
        <dbReference type="ARBA" id="ARBA00080400"/>
    </source>
</evidence>
<evidence type="ECO:0000256" key="15">
    <source>
        <dbReference type="ARBA" id="ARBA00023242"/>
    </source>
</evidence>
<dbReference type="Proteomes" id="UP000694388">
    <property type="component" value="Unplaced"/>
</dbReference>
<evidence type="ECO:0000256" key="9">
    <source>
        <dbReference type="ARBA" id="ARBA00022583"/>
    </source>
</evidence>
<organism evidence="26 27">
    <name type="scientific">Eptatretus burgeri</name>
    <name type="common">Inshore hagfish</name>
    <dbReference type="NCBI Taxonomy" id="7764"/>
    <lineage>
        <taxon>Eukaryota</taxon>
        <taxon>Metazoa</taxon>
        <taxon>Chordata</taxon>
        <taxon>Craniata</taxon>
        <taxon>Vertebrata</taxon>
        <taxon>Cyclostomata</taxon>
        <taxon>Myxini</taxon>
        <taxon>Myxiniformes</taxon>
        <taxon>Myxinidae</taxon>
        <taxon>Eptatretinae</taxon>
        <taxon>Eptatretus</taxon>
    </lineage>
</organism>
<dbReference type="PROSITE" id="PS51021">
    <property type="entry name" value="BAR"/>
    <property type="match status" value="1"/>
</dbReference>
<dbReference type="SUPFAM" id="SSF103657">
    <property type="entry name" value="BAR/IMD domain-like"/>
    <property type="match status" value="1"/>
</dbReference>
<keyword evidence="5" id="KW-0217">Developmental protein</keyword>
<dbReference type="Ensembl" id="ENSEBUT00000022829.1">
    <property type="protein sequence ID" value="ENSEBUP00000022253.1"/>
    <property type="gene ID" value="ENSEBUG00000013710.1"/>
</dbReference>
<evidence type="ECO:0000256" key="11">
    <source>
        <dbReference type="ARBA" id="ARBA00022782"/>
    </source>
</evidence>
<evidence type="ECO:0000256" key="12">
    <source>
        <dbReference type="ARBA" id="ARBA00022990"/>
    </source>
</evidence>
<dbReference type="GO" id="GO:0005768">
    <property type="term" value="C:endosome"/>
    <property type="evidence" value="ECO:0007669"/>
    <property type="project" value="UniProtKB-SubCell"/>
</dbReference>
<keyword evidence="7" id="KW-0963">Cytoplasm</keyword>
<evidence type="ECO:0000256" key="18">
    <source>
        <dbReference type="ARBA" id="ARBA00077838"/>
    </source>
</evidence>
<feature type="coiled-coil region" evidence="22">
    <location>
        <begin position="157"/>
        <end position="191"/>
    </location>
</feature>
<dbReference type="Gene3D" id="1.20.1270.60">
    <property type="entry name" value="Arfaptin homology (AH) domain/BAR domain"/>
    <property type="match status" value="1"/>
</dbReference>
<keyword evidence="8" id="KW-0597">Phosphoprotein</keyword>
<evidence type="ECO:0000256" key="14">
    <source>
        <dbReference type="ARBA" id="ARBA00023136"/>
    </source>
</evidence>
<evidence type="ECO:0000256" key="5">
    <source>
        <dbReference type="ARBA" id="ARBA00022473"/>
    </source>
</evidence>
<dbReference type="PANTHER" id="PTHR46514:SF3">
    <property type="entry name" value="AMPHIPHYSIN"/>
    <property type="match status" value="1"/>
</dbReference>
<protein>
    <recommendedName>
        <fullName evidence="17">Myc box-dependent-interacting protein 1</fullName>
    </recommendedName>
    <alternativeName>
        <fullName evidence="18">Amphiphysin II</fullName>
    </alternativeName>
    <alternativeName>
        <fullName evidence="20">Amphiphysin-like protein</fullName>
    </alternativeName>
    <alternativeName>
        <fullName evidence="19">Bridging integrator 1</fullName>
    </alternativeName>
</protein>
<dbReference type="GO" id="GO:0051649">
    <property type="term" value="P:establishment of localization in cell"/>
    <property type="evidence" value="ECO:0007669"/>
    <property type="project" value="UniProtKB-ARBA"/>
</dbReference>
<dbReference type="GO" id="GO:0005543">
    <property type="term" value="F:phospholipid binding"/>
    <property type="evidence" value="ECO:0007669"/>
    <property type="project" value="TreeGrafter"/>
</dbReference>
<dbReference type="PRINTS" id="PR01251">
    <property type="entry name" value="AMPHIPHYSIN"/>
</dbReference>
<proteinExistence type="predicted"/>
<feature type="compositionally biased region" description="Polar residues" evidence="23">
    <location>
        <begin position="464"/>
        <end position="491"/>
    </location>
</feature>
<dbReference type="InterPro" id="IPR003005">
    <property type="entry name" value="Amphiphysin"/>
</dbReference>
<evidence type="ECO:0000259" key="24">
    <source>
        <dbReference type="PROSITE" id="PS50002"/>
    </source>
</evidence>
<evidence type="ECO:0000256" key="8">
    <source>
        <dbReference type="ARBA" id="ARBA00022553"/>
    </source>
</evidence>
<dbReference type="FunFam" id="1.20.1270.60:FF:000013">
    <property type="entry name" value="Amphiphysin isoform 2"/>
    <property type="match status" value="1"/>
</dbReference>
<dbReference type="InterPro" id="IPR036028">
    <property type="entry name" value="SH3-like_dom_sf"/>
</dbReference>
<dbReference type="SMART" id="SM00326">
    <property type="entry name" value="SH3"/>
    <property type="match status" value="1"/>
</dbReference>
<dbReference type="PANTHER" id="PTHR46514">
    <property type="entry name" value="AMPHIPHYSIN"/>
    <property type="match status" value="1"/>
</dbReference>
<evidence type="ECO:0000256" key="6">
    <source>
        <dbReference type="ARBA" id="ARBA00022475"/>
    </source>
</evidence>
<keyword evidence="13 22" id="KW-0175">Coiled coil</keyword>
<evidence type="ECO:0000256" key="21">
    <source>
        <dbReference type="PROSITE-ProRule" id="PRU00192"/>
    </source>
</evidence>
<dbReference type="InterPro" id="IPR001452">
    <property type="entry name" value="SH3_domain"/>
</dbReference>
<dbReference type="Pfam" id="PF03114">
    <property type="entry name" value="BAR"/>
    <property type="match status" value="1"/>
</dbReference>
<evidence type="ECO:0000313" key="27">
    <source>
        <dbReference type="Proteomes" id="UP000694388"/>
    </source>
</evidence>
<keyword evidence="9" id="KW-0254">Endocytosis</keyword>
<dbReference type="SUPFAM" id="SSF50044">
    <property type="entry name" value="SH3-domain"/>
    <property type="match status" value="1"/>
</dbReference>
<evidence type="ECO:0000256" key="1">
    <source>
        <dbReference type="ARBA" id="ARBA00004123"/>
    </source>
</evidence>
<keyword evidence="14" id="KW-0472">Membrane</keyword>
<dbReference type="GO" id="GO:0005634">
    <property type="term" value="C:nucleus"/>
    <property type="evidence" value="ECO:0007669"/>
    <property type="project" value="UniProtKB-SubCell"/>
</dbReference>
<sequence>MSEPLRAGQAAGLLARNVQKRLNRAQEKVLQRLGKADETKDVPFLEFVQRFNQQQTEGTRLCRDLRAYLAAIKVLQEAGAQLNQDLMELYDTSWPGQEELNTIVEMSSLLWEDYHEKLQGQALISLENYLAQFPDIKARIAKRSRKLVDYDSARHHMAGLQQAKKQDEAKLTKADEEFQKVQKVFEEINSELHEELPILWNSRVGMYINMFQNLACIEDNFHKEIAKLSHDLFELMSQLAVHQTENTSSLSSPTRKAPPRPVTSPWTPADSPSNIDLEEGRTLSSSSLSSSEPMENCPMPEELKKTSSQDSPCHTTLIEEENGPGGIPQSPVVVTAAEGEGETTAALMGTKMPSPVHSPTKPVPSALASPTNKQPTANPRQAPKCQITPNAFESPSPEFKPEASSKVPHPSPLPASADFPSHTDCSQSENYEVDITPITEMIVHPGFGQETAQVIASRHTSNICSDLLTSPCPRNNNGATTYTDLPSNAEQGASGPGAEQGASRPGAEQGASRPGAEQGASGPGAEQGASGPGAEQGASGPGTEQGASGPGTEQGASGPAAEQEASVPSVEQGASGPGAEQEARVLGTEQGASSPGKEQGVSAPGKEQGASGPGAEQGASGPGKEQGASGPGAEQGASGPSKEQGVSAPGKEQVASGPGAEQGASGPGKEQEASGPGAEQGASGPSKEQGASGPGTEQGASVPKLLEIHNPTQRAKDKDLTPTTNKNTDLPPGFLYKVIAEHEYAATDSDELTLREGDVILVVAPHSLEEQDDGWLTGVKNADWQKHGTTQGFAGVFPENFTERLL</sequence>
<dbReference type="FunFam" id="2.30.30.40:FF:000029">
    <property type="entry name" value="myc box-dependent-interacting protein 1 isoform X2"/>
    <property type="match status" value="1"/>
</dbReference>
<dbReference type="GeneTree" id="ENSGT00950000182882"/>
<keyword evidence="10" id="KW-0967">Endosome</keyword>
<feature type="compositionally biased region" description="Polar residues" evidence="23">
    <location>
        <begin position="368"/>
        <end position="379"/>
    </location>
</feature>
<evidence type="ECO:0000256" key="4">
    <source>
        <dbReference type="ARBA" id="ARBA00022443"/>
    </source>
</evidence>
<dbReference type="SMART" id="SM00721">
    <property type="entry name" value="BAR"/>
    <property type="match status" value="1"/>
</dbReference>
<feature type="compositionally biased region" description="Polar residues" evidence="23">
    <location>
        <begin position="244"/>
        <end position="254"/>
    </location>
</feature>
<dbReference type="GO" id="GO:0030154">
    <property type="term" value="P:cell differentiation"/>
    <property type="evidence" value="ECO:0007669"/>
    <property type="project" value="UniProtKB-KW"/>
</dbReference>
<name>A0A8C4WZH1_EPTBU</name>
<feature type="compositionally biased region" description="Polar residues" evidence="23">
    <location>
        <begin position="264"/>
        <end position="274"/>
    </location>
</feature>
<feature type="region of interest" description="Disordered" evidence="23">
    <location>
        <begin position="349"/>
        <end position="432"/>
    </location>
</feature>
<evidence type="ECO:0000256" key="17">
    <source>
        <dbReference type="ARBA" id="ARBA00069394"/>
    </source>
</evidence>
<accession>A0A8C4WZH1</accession>
<dbReference type="Gene3D" id="2.30.30.40">
    <property type="entry name" value="SH3 Domains"/>
    <property type="match status" value="1"/>
</dbReference>
<evidence type="ECO:0000256" key="3">
    <source>
        <dbReference type="ARBA" id="ARBA00004496"/>
    </source>
</evidence>
<feature type="domain" description="BAR" evidence="25">
    <location>
        <begin position="29"/>
        <end position="245"/>
    </location>
</feature>
<dbReference type="GO" id="GO:0030315">
    <property type="term" value="C:T-tubule"/>
    <property type="evidence" value="ECO:0007669"/>
    <property type="project" value="UniProtKB-SubCell"/>
</dbReference>
<dbReference type="GO" id="GO:0006897">
    <property type="term" value="P:endocytosis"/>
    <property type="evidence" value="ECO:0007669"/>
    <property type="project" value="UniProtKB-KW"/>
</dbReference>
<dbReference type="AlphaFoldDB" id="A0A8C4WZH1"/>
<keyword evidence="6" id="KW-1003">Cell membrane</keyword>
<keyword evidence="27" id="KW-1185">Reference proteome</keyword>
<comment type="subcellular location">
    <subcellularLocation>
        <location evidence="16">Cell membrane</location>
        <location evidence="16">Sarcolemma</location>
        <location evidence="16">T-tubule</location>
    </subcellularLocation>
    <subcellularLocation>
        <location evidence="3">Cytoplasm</location>
    </subcellularLocation>
    <subcellularLocation>
        <location evidence="2">Endosome</location>
    </subcellularLocation>
    <subcellularLocation>
        <location evidence="1">Nucleus</location>
    </subcellularLocation>
</comment>
<keyword evidence="11" id="KW-0221">Differentiation</keyword>
<reference evidence="26" key="1">
    <citation type="submission" date="2025-08" db="UniProtKB">
        <authorList>
            <consortium name="Ensembl"/>
        </authorList>
    </citation>
    <scope>IDENTIFICATION</scope>
</reference>
<evidence type="ECO:0000256" key="7">
    <source>
        <dbReference type="ARBA" id="ARBA00022490"/>
    </source>
</evidence>
<keyword evidence="4 21" id="KW-0728">SH3 domain</keyword>
<evidence type="ECO:0000259" key="25">
    <source>
        <dbReference type="PROSITE" id="PS51021"/>
    </source>
</evidence>
<dbReference type="InterPro" id="IPR004148">
    <property type="entry name" value="BAR_dom"/>
</dbReference>
<dbReference type="InterPro" id="IPR027267">
    <property type="entry name" value="AH/BAR_dom_sf"/>
</dbReference>
<evidence type="ECO:0000256" key="23">
    <source>
        <dbReference type="SAM" id="MobiDB-lite"/>
    </source>
</evidence>
<keyword evidence="12" id="KW-0007">Acetylation</keyword>
<evidence type="ECO:0000256" key="20">
    <source>
        <dbReference type="ARBA" id="ARBA00082834"/>
    </source>
</evidence>
<feature type="region of interest" description="Disordered" evidence="23">
    <location>
        <begin position="244"/>
        <end position="331"/>
    </location>
</feature>
<feature type="domain" description="SH3" evidence="24">
    <location>
        <begin position="731"/>
        <end position="806"/>
    </location>
</feature>
<dbReference type="PROSITE" id="PS50002">
    <property type="entry name" value="SH3"/>
    <property type="match status" value="1"/>
</dbReference>
<feature type="region of interest" description="Disordered" evidence="23">
    <location>
        <begin position="464"/>
        <end position="731"/>
    </location>
</feature>
<evidence type="ECO:0000256" key="13">
    <source>
        <dbReference type="ARBA" id="ARBA00023054"/>
    </source>
</evidence>
<evidence type="ECO:0000256" key="22">
    <source>
        <dbReference type="SAM" id="Coils"/>
    </source>
</evidence>
<evidence type="ECO:0000313" key="26">
    <source>
        <dbReference type="Ensembl" id="ENSEBUP00000022253.1"/>
    </source>
</evidence>
<evidence type="ECO:0000256" key="2">
    <source>
        <dbReference type="ARBA" id="ARBA00004177"/>
    </source>
</evidence>
<dbReference type="GO" id="GO:0030424">
    <property type="term" value="C:axon"/>
    <property type="evidence" value="ECO:0007669"/>
    <property type="project" value="UniProtKB-ARBA"/>
</dbReference>
<reference evidence="26" key="2">
    <citation type="submission" date="2025-09" db="UniProtKB">
        <authorList>
            <consortium name="Ensembl"/>
        </authorList>
    </citation>
    <scope>IDENTIFICATION</scope>
</reference>
<evidence type="ECO:0000256" key="16">
    <source>
        <dbReference type="ARBA" id="ARBA00024012"/>
    </source>
</evidence>